<reference evidence="3" key="1">
    <citation type="submission" date="2021-06" db="EMBL/GenBank/DDBJ databases">
        <authorList>
            <person name="Hodson N. C."/>
            <person name="Mongue J. A."/>
            <person name="Jaron S. K."/>
        </authorList>
    </citation>
    <scope>NUCLEOTIDE SEQUENCE</scope>
</reference>
<organism evidence="3 4">
    <name type="scientific">Allacma fusca</name>
    <dbReference type="NCBI Taxonomy" id="39272"/>
    <lineage>
        <taxon>Eukaryota</taxon>
        <taxon>Metazoa</taxon>
        <taxon>Ecdysozoa</taxon>
        <taxon>Arthropoda</taxon>
        <taxon>Hexapoda</taxon>
        <taxon>Collembola</taxon>
        <taxon>Symphypleona</taxon>
        <taxon>Sminthuridae</taxon>
        <taxon>Allacma</taxon>
    </lineage>
</organism>
<protein>
    <recommendedName>
        <fullName evidence="2">CRAL-TRIO domain-containing protein</fullName>
    </recommendedName>
</protein>
<dbReference type="AlphaFoldDB" id="A0A8J2J7G9"/>
<name>A0A8J2J7G9_9HEXA</name>
<dbReference type="InterPro" id="IPR001251">
    <property type="entry name" value="CRAL-TRIO_dom"/>
</dbReference>
<gene>
    <name evidence="3" type="ORF">AFUS01_LOCUS4752</name>
</gene>
<evidence type="ECO:0000313" key="4">
    <source>
        <dbReference type="Proteomes" id="UP000708208"/>
    </source>
</evidence>
<dbReference type="PROSITE" id="PS50191">
    <property type="entry name" value="CRAL_TRIO"/>
    <property type="match status" value="1"/>
</dbReference>
<dbReference type="GO" id="GO:0005737">
    <property type="term" value="C:cytoplasm"/>
    <property type="evidence" value="ECO:0007669"/>
    <property type="project" value="TreeGrafter"/>
</dbReference>
<dbReference type="EMBL" id="CAJVCH010029903">
    <property type="protein sequence ID" value="CAG7707987.1"/>
    <property type="molecule type" value="Genomic_DNA"/>
</dbReference>
<evidence type="ECO:0000259" key="2">
    <source>
        <dbReference type="PROSITE" id="PS50191"/>
    </source>
</evidence>
<comment type="caution">
    <text evidence="3">The sequence shown here is derived from an EMBL/GenBank/DDBJ whole genome shotgun (WGS) entry which is preliminary data.</text>
</comment>
<evidence type="ECO:0000256" key="1">
    <source>
        <dbReference type="SAM" id="SignalP"/>
    </source>
</evidence>
<dbReference type="Pfam" id="PF00650">
    <property type="entry name" value="CRAL_TRIO"/>
    <property type="match status" value="1"/>
</dbReference>
<feature type="signal peptide" evidence="1">
    <location>
        <begin position="1"/>
        <end position="19"/>
    </location>
</feature>
<dbReference type="PANTHER" id="PTHR23324:SF87">
    <property type="entry name" value="CRAL-TRIO DOMAIN-CONTAINING PROTEIN C34C12.6"/>
    <property type="match status" value="1"/>
</dbReference>
<sequence>MLTYGLFLFLLGFTGTAESEITPESQSSITEKNSTRFPLNLYIKGYSYIRKSKVFKNFTLEDTIEWVDNVEQWSLPEMEKLFPYYLAGYDYEDRPIWVAEIGKYNIRSVVERGPEGLNDVEKYCFQAAFRIFKSLYVKDTDTKEVRDIVFLGDFEGTDISQLAHLPTVSFLLNLAGSYLDITDQILGHAFAINVNYIAARAFDLLRPILGGVFEKIEIYGINKSKWMAALRRKLPEETIPPWYGGSKRFTPLEVYG</sequence>
<feature type="chain" id="PRO_5035292507" description="CRAL-TRIO domain-containing protein" evidence="1">
    <location>
        <begin position="20"/>
        <end position="256"/>
    </location>
</feature>
<dbReference type="PANTHER" id="PTHR23324">
    <property type="entry name" value="SEC14 RELATED PROTEIN"/>
    <property type="match status" value="1"/>
</dbReference>
<evidence type="ECO:0000313" key="3">
    <source>
        <dbReference type="EMBL" id="CAG7707987.1"/>
    </source>
</evidence>
<feature type="domain" description="CRAL-TRIO" evidence="2">
    <location>
        <begin position="74"/>
        <end position="251"/>
    </location>
</feature>
<dbReference type="Proteomes" id="UP000708208">
    <property type="component" value="Unassembled WGS sequence"/>
</dbReference>
<proteinExistence type="predicted"/>
<accession>A0A8J2J7G9</accession>
<dbReference type="OrthoDB" id="203812at2759"/>
<keyword evidence="4" id="KW-1185">Reference proteome</keyword>
<dbReference type="CDD" id="cd00170">
    <property type="entry name" value="SEC14"/>
    <property type="match status" value="1"/>
</dbReference>
<dbReference type="InterPro" id="IPR051064">
    <property type="entry name" value="SEC14/CRAL-TRIO_domain"/>
</dbReference>
<keyword evidence="1" id="KW-0732">Signal</keyword>